<protein>
    <recommendedName>
        <fullName evidence="3">Polymerase nucleotidyl transferase domain-containing protein</fullName>
    </recommendedName>
</protein>
<organism evidence="1 2">
    <name type="scientific">Candidatus Falkowbacteria bacterium CG10_big_fil_rev_8_21_14_0_10_37_14</name>
    <dbReference type="NCBI Taxonomy" id="1974561"/>
    <lineage>
        <taxon>Bacteria</taxon>
        <taxon>Candidatus Falkowiibacteriota</taxon>
    </lineage>
</organism>
<gene>
    <name evidence="1" type="ORF">COT94_00680</name>
</gene>
<evidence type="ECO:0008006" key="3">
    <source>
        <dbReference type="Google" id="ProtNLM"/>
    </source>
</evidence>
<comment type="caution">
    <text evidence="1">The sequence shown here is derived from an EMBL/GenBank/DDBJ whole genome shotgun (WGS) entry which is preliminary data.</text>
</comment>
<reference evidence="2" key="1">
    <citation type="submission" date="2017-09" db="EMBL/GenBank/DDBJ databases">
        <title>Depth-based differentiation of microbial function through sediment-hosted aquifers and enrichment of novel symbionts in the deep terrestrial subsurface.</title>
        <authorList>
            <person name="Probst A.J."/>
            <person name="Ladd B."/>
            <person name="Jarett J.K."/>
            <person name="Geller-Mcgrath D.E."/>
            <person name="Sieber C.M.K."/>
            <person name="Emerson J.B."/>
            <person name="Anantharaman K."/>
            <person name="Thomas B.C."/>
            <person name="Malmstrom R."/>
            <person name="Stieglmeier M."/>
            <person name="Klingl A."/>
            <person name="Woyke T."/>
            <person name="Ryan C.M."/>
            <person name="Banfield J.F."/>
        </authorList>
    </citation>
    <scope>NUCLEOTIDE SEQUENCE [LARGE SCALE GENOMIC DNA]</scope>
</reference>
<evidence type="ECO:0000313" key="2">
    <source>
        <dbReference type="Proteomes" id="UP000228533"/>
    </source>
</evidence>
<dbReference type="EMBL" id="PFAM01000004">
    <property type="protein sequence ID" value="PIT96462.1"/>
    <property type="molecule type" value="Genomic_DNA"/>
</dbReference>
<sequence>MNNDTEIKKAVKKTLIWFDMFDYPLTLLEVANYLPITAKIEDVQTVLMDYPQTYGFYHLPGREKILVERQRRSNWADRKFKKARRLARIFGVLPWLRLVAVTNLIGQSNLKDGGDIDLFIITSPKRIWLTRLIMAGTLKVFNLRPSAKKHRDTYCLSFFVAEDRLNLSDLRLPNDTLFTHWVSGSVVLWQRPGVYDKLLAANIWIRSQMPNWQPVEPTRRRPFIARQTKQVGSWLDTFENNTRIWQVKHFPKKLAELNNLDNRVVTKFDIIKLHSNDNRAEVQELFINRLKKV</sequence>
<dbReference type="Proteomes" id="UP000228533">
    <property type="component" value="Unassembled WGS sequence"/>
</dbReference>
<evidence type="ECO:0000313" key="1">
    <source>
        <dbReference type="EMBL" id="PIT96462.1"/>
    </source>
</evidence>
<accession>A0A2M6WUJ7</accession>
<proteinExistence type="predicted"/>
<name>A0A2M6WUJ7_9BACT</name>
<dbReference type="AlphaFoldDB" id="A0A2M6WUJ7"/>